<name>A0ABQ9ZY88_9CRUS</name>
<organism evidence="1 2">
    <name type="scientific">Daphnia magna</name>
    <dbReference type="NCBI Taxonomy" id="35525"/>
    <lineage>
        <taxon>Eukaryota</taxon>
        <taxon>Metazoa</taxon>
        <taxon>Ecdysozoa</taxon>
        <taxon>Arthropoda</taxon>
        <taxon>Crustacea</taxon>
        <taxon>Branchiopoda</taxon>
        <taxon>Diplostraca</taxon>
        <taxon>Cladocera</taxon>
        <taxon>Anomopoda</taxon>
        <taxon>Daphniidae</taxon>
        <taxon>Daphnia</taxon>
    </lineage>
</organism>
<dbReference type="Proteomes" id="UP001234178">
    <property type="component" value="Unassembled WGS sequence"/>
</dbReference>
<reference evidence="1 2" key="1">
    <citation type="journal article" date="2023" name="Nucleic Acids Res.">
        <title>The hologenome of Daphnia magna reveals possible DNA methylation and microbiome-mediated evolution of the host genome.</title>
        <authorList>
            <person name="Chaturvedi A."/>
            <person name="Li X."/>
            <person name="Dhandapani V."/>
            <person name="Marshall H."/>
            <person name="Kissane S."/>
            <person name="Cuenca-Cambronero M."/>
            <person name="Asole G."/>
            <person name="Calvet F."/>
            <person name="Ruiz-Romero M."/>
            <person name="Marangio P."/>
            <person name="Guigo R."/>
            <person name="Rago D."/>
            <person name="Mirbahai L."/>
            <person name="Eastwood N."/>
            <person name="Colbourne J.K."/>
            <person name="Zhou J."/>
            <person name="Mallon E."/>
            <person name="Orsini L."/>
        </authorList>
    </citation>
    <scope>NUCLEOTIDE SEQUENCE [LARGE SCALE GENOMIC DNA]</scope>
    <source>
        <strain evidence="1">LRV0_1</strain>
    </source>
</reference>
<evidence type="ECO:0000313" key="2">
    <source>
        <dbReference type="Proteomes" id="UP001234178"/>
    </source>
</evidence>
<protein>
    <submittedName>
        <fullName evidence="1">Uncharacterized protein</fullName>
    </submittedName>
</protein>
<accession>A0ABQ9ZY88</accession>
<proteinExistence type="predicted"/>
<gene>
    <name evidence="1" type="ORF">OUZ56_033775</name>
</gene>
<keyword evidence="2" id="KW-1185">Reference proteome</keyword>
<dbReference type="EMBL" id="JAOYFB010000027">
    <property type="protein sequence ID" value="KAK4017862.1"/>
    <property type="molecule type" value="Genomic_DNA"/>
</dbReference>
<sequence>MKILTPEFSEKSILWLNYKSPPGNIYVASSSLCAPHFPNVKFTIYLNEILTPEFSEKSILWLYYKSLRGNIYVASSSLWAPHYPGVGIVNYLNEKFHCEFPRENSLLRQNCDRSRCPRMNGSKVEEHIAAFTSSHHRNMAIADEYSEFIE</sequence>
<comment type="caution">
    <text evidence="1">The sequence shown here is derived from an EMBL/GenBank/DDBJ whole genome shotgun (WGS) entry which is preliminary data.</text>
</comment>
<evidence type="ECO:0000313" key="1">
    <source>
        <dbReference type="EMBL" id="KAK4017862.1"/>
    </source>
</evidence>